<dbReference type="SUPFAM" id="SSF52402">
    <property type="entry name" value="Adenine nucleotide alpha hydrolases-like"/>
    <property type="match status" value="1"/>
</dbReference>
<protein>
    <submittedName>
        <fullName evidence="1">ATP-dependent sacrificial sulfur transferase LarE</fullName>
    </submittedName>
</protein>
<dbReference type="Proteomes" id="UP001210339">
    <property type="component" value="Chromosome"/>
</dbReference>
<dbReference type="Gene3D" id="3.40.50.620">
    <property type="entry name" value="HUPs"/>
    <property type="match status" value="1"/>
</dbReference>
<dbReference type="PANTHER" id="PTHR43169:SF2">
    <property type="entry name" value="NAD_GMP SYNTHASE DOMAIN-CONTAINING PROTEIN"/>
    <property type="match status" value="1"/>
</dbReference>
<sequence>MELRDYLKNLQRIAIAFSGGVDSAYLLYEALQSGVEVKAYYVKSAFQPAFELEDAKRFAKLYGADLDILSLDVLQFDDVVANPSNRCYFCKQQIFGAIIEAAAKDGFTILCDGTNISDDEGDRPGMQALNELSVKSPLRDCGLTKTTIRERSKDAGLFTWDKPSYACLATRIKTNEAITGDKLAATERAENFLFGMGFHDFRVRRIGDMAKLELTKEDLTKALSYREAILNTLKSDYSKVVIDLELRDE</sequence>
<dbReference type="Pfam" id="PF06508">
    <property type="entry name" value="QueC"/>
    <property type="match status" value="1"/>
</dbReference>
<dbReference type="NCBIfam" id="TIGR00268">
    <property type="entry name" value="ATP-dependent sacrificial sulfur transferase LarE"/>
    <property type="match status" value="1"/>
</dbReference>
<keyword evidence="1" id="KW-0808">Transferase</keyword>
<evidence type="ECO:0000313" key="2">
    <source>
        <dbReference type="Proteomes" id="UP001210339"/>
    </source>
</evidence>
<dbReference type="EMBL" id="CP115667">
    <property type="protein sequence ID" value="WBW49340.1"/>
    <property type="molecule type" value="Genomic_DNA"/>
</dbReference>
<dbReference type="InterPro" id="IPR018317">
    <property type="entry name" value="QueC"/>
</dbReference>
<dbReference type="InterPro" id="IPR052188">
    <property type="entry name" value="Ni-pincer_cofactor_biosynth"/>
</dbReference>
<dbReference type="GO" id="GO:0016740">
    <property type="term" value="F:transferase activity"/>
    <property type="evidence" value="ECO:0007669"/>
    <property type="project" value="UniProtKB-KW"/>
</dbReference>
<dbReference type="InterPro" id="IPR005232">
    <property type="entry name" value="LarE"/>
</dbReference>
<dbReference type="CDD" id="cd01990">
    <property type="entry name" value="LarE-like"/>
    <property type="match status" value="1"/>
</dbReference>
<dbReference type="PIRSF" id="PIRSF006661">
    <property type="entry name" value="PP-lp_UCP006661"/>
    <property type="match status" value="1"/>
</dbReference>
<dbReference type="InterPro" id="IPR014729">
    <property type="entry name" value="Rossmann-like_a/b/a_fold"/>
</dbReference>
<reference evidence="1 2" key="1">
    <citation type="submission" date="2023-01" db="EMBL/GenBank/DDBJ databases">
        <authorList>
            <person name="Lee S.H."/>
            <person name="Jung H.S."/>
            <person name="Yun J.U."/>
        </authorList>
    </citation>
    <scope>NUCLEOTIDE SEQUENCE [LARGE SCALE GENOMIC DNA]</scope>
    <source>
        <strain evidence="1 2">CBA3646</strain>
    </source>
</reference>
<proteinExistence type="predicted"/>
<dbReference type="RefSeq" id="WP_271190872.1">
    <property type="nucleotide sequence ID" value="NZ_CP115667.1"/>
</dbReference>
<evidence type="ECO:0000313" key="1">
    <source>
        <dbReference type="EMBL" id="WBW49340.1"/>
    </source>
</evidence>
<dbReference type="PANTHER" id="PTHR43169">
    <property type="entry name" value="EXSB FAMILY PROTEIN"/>
    <property type="match status" value="1"/>
</dbReference>
<gene>
    <name evidence="1" type="primary">larE</name>
    <name evidence="1" type="ORF">O6R05_04845</name>
</gene>
<accession>A0ABY7QRC6</accession>
<organism evidence="1 2">
    <name type="scientific">Peptoniphilus equinus</name>
    <dbReference type="NCBI Taxonomy" id="3016343"/>
    <lineage>
        <taxon>Bacteria</taxon>
        <taxon>Bacillati</taxon>
        <taxon>Bacillota</taxon>
        <taxon>Tissierellia</taxon>
        <taxon>Tissierellales</taxon>
        <taxon>Peptoniphilaceae</taxon>
        <taxon>Peptoniphilus</taxon>
    </lineage>
</organism>
<name>A0ABY7QRC6_9FIRM</name>
<keyword evidence="2" id="KW-1185">Reference proteome</keyword>